<dbReference type="Proteomes" id="UP000201519">
    <property type="component" value="Segment"/>
</dbReference>
<name>E3VXQ7_MIMIV</name>
<evidence type="ECO:0000313" key="1">
    <source>
        <dbReference type="EMBL" id="ADO18169.1"/>
    </source>
</evidence>
<sequence>MLKELSTKEIKKKINDSDKLYNCIKEMYLMILLKILICDSLRERCYEDIKKINI</sequence>
<dbReference type="KEGG" id="vg:9924619"/>
<dbReference type="EMBL" id="HQ336222">
    <property type="protein sequence ID" value="ADO18169.1"/>
    <property type="molecule type" value="Genomic_DNA"/>
</dbReference>
<gene>
    <name evidence="1" type="primary">L37b</name>
</gene>
<reference evidence="1 2" key="1">
    <citation type="journal article" date="2011" name="Virol. J.">
        <title>Breaking the 1000-gene barrier for Mimivirus using ultra-deep genome and transcriptome sequencing.</title>
        <authorList>
            <person name="Legendre M."/>
            <person name="Santini S."/>
            <person name="Rico A."/>
            <person name="Abergel C."/>
            <person name="Claverie J.M."/>
        </authorList>
    </citation>
    <scope>NUCLEOTIDE SEQUENCE [LARGE SCALE GENOMIC DNA]</scope>
</reference>
<dbReference type="GeneID" id="9924619"/>
<organismHost>
    <name type="scientific">Acanthamoeba polyphaga</name>
    <name type="common">Amoeba</name>
    <dbReference type="NCBI Taxonomy" id="5757"/>
</organismHost>
<evidence type="ECO:0000313" key="2">
    <source>
        <dbReference type="Proteomes" id="UP000201519"/>
    </source>
</evidence>
<dbReference type="RefSeq" id="YP_003986518.1">
    <property type="nucleotide sequence ID" value="NC_014649.1"/>
</dbReference>
<accession>E3VXQ7</accession>
<proteinExistence type="predicted"/>
<organism evidence="1 2">
    <name type="scientific">Acanthamoeba polyphaga mimivirus</name>
    <name type="common">APMV</name>
    <dbReference type="NCBI Taxonomy" id="212035"/>
    <lineage>
        <taxon>Viruses</taxon>
        <taxon>Varidnaviria</taxon>
        <taxon>Bamfordvirae</taxon>
        <taxon>Nucleocytoviricota</taxon>
        <taxon>Megaviricetes</taxon>
        <taxon>Imitervirales</taxon>
        <taxon>Mimiviridae</taxon>
        <taxon>Megamimivirinae</taxon>
        <taxon>Mimivirus</taxon>
        <taxon>Mimivirus bradfordmassiliense</taxon>
    </lineage>
</organism>
<protein>
    <submittedName>
        <fullName evidence="1">Uncharacterized protein</fullName>
    </submittedName>
</protein>
<keyword evidence="2" id="KW-1185">Reference proteome</keyword>